<reference evidence="2 3" key="1">
    <citation type="submission" date="2017-06" db="EMBL/GenBank/DDBJ databases">
        <authorList>
            <person name="Kim H.J."/>
            <person name="Triplett B.A."/>
        </authorList>
    </citation>
    <scope>NUCLEOTIDE SEQUENCE [LARGE SCALE GENOMIC DNA]</scope>
    <source>
        <strain evidence="2 3">DSM 19307</strain>
    </source>
</reference>
<gene>
    <name evidence="2" type="ORF">SAMN05421640_1394</name>
</gene>
<sequence length="393" mass="42995">MLSIDKMKKVISFLILIGSFAIVAQETSLNNYTGDWGNNASWSGGWTDGSPAFLNLPETNADITIQGNIKVGTTVSDQDLTFSANKDAYDLTVNDTLVVHGDVTFANKAMNLNLGDDGVFIIFGDLEMNNKINIASGGTLVVSGNFHKNGSQGTYTGDGNVYAGSYSGDAQSTIDDGTGEDSSFTIDQLSDDGFDEIEEYVNSGGSTPLPVELLYFDVSKSDNIILTWATASEINNDHFIIERSEDGSHFYEIGRVDGNGDSNKEIKYEFTDKFVLSQVEYYRLKQVDFDGQFEYFEVKRVDTGIESKMSQIIAYPTTVKNGVIQLTSNTPFQIKQITLYNLSGGEAKSLSQNTVQENSLNYLVNTADIGKGYYFLKVTASDGTELSTRIIVE</sequence>
<dbReference type="OrthoDB" id="1466765at2"/>
<dbReference type="InterPro" id="IPR026444">
    <property type="entry name" value="Secre_tail"/>
</dbReference>
<name>A0A239HQB5_EKHLU</name>
<proteinExistence type="predicted"/>
<evidence type="ECO:0000313" key="2">
    <source>
        <dbReference type="EMBL" id="SNS82464.1"/>
    </source>
</evidence>
<feature type="chain" id="PRO_5012760260" evidence="1">
    <location>
        <begin position="25"/>
        <end position="393"/>
    </location>
</feature>
<evidence type="ECO:0000256" key="1">
    <source>
        <dbReference type="SAM" id="SignalP"/>
    </source>
</evidence>
<keyword evidence="3" id="KW-1185">Reference proteome</keyword>
<keyword evidence="1" id="KW-0732">Signal</keyword>
<dbReference type="EMBL" id="FZPD01000002">
    <property type="protein sequence ID" value="SNS82464.1"/>
    <property type="molecule type" value="Genomic_DNA"/>
</dbReference>
<dbReference type="NCBIfam" id="TIGR04183">
    <property type="entry name" value="Por_Secre_tail"/>
    <property type="match status" value="1"/>
</dbReference>
<organism evidence="2 3">
    <name type="scientific">Ekhidna lutea</name>
    <dbReference type="NCBI Taxonomy" id="447679"/>
    <lineage>
        <taxon>Bacteria</taxon>
        <taxon>Pseudomonadati</taxon>
        <taxon>Bacteroidota</taxon>
        <taxon>Cytophagia</taxon>
        <taxon>Cytophagales</taxon>
        <taxon>Reichenbachiellaceae</taxon>
        <taxon>Ekhidna</taxon>
    </lineage>
</organism>
<dbReference type="Proteomes" id="UP000198393">
    <property type="component" value="Unassembled WGS sequence"/>
</dbReference>
<protein>
    <submittedName>
        <fullName evidence="2">Por secretion system C-terminal sorting domain-containing protein</fullName>
    </submittedName>
</protein>
<accession>A0A239HQB5</accession>
<evidence type="ECO:0000313" key="3">
    <source>
        <dbReference type="Proteomes" id="UP000198393"/>
    </source>
</evidence>
<dbReference type="AlphaFoldDB" id="A0A239HQB5"/>
<feature type="signal peptide" evidence="1">
    <location>
        <begin position="1"/>
        <end position="24"/>
    </location>
</feature>
<dbReference type="Gene3D" id="2.60.40.10">
    <property type="entry name" value="Immunoglobulins"/>
    <property type="match status" value="1"/>
</dbReference>
<dbReference type="InterPro" id="IPR013783">
    <property type="entry name" value="Ig-like_fold"/>
</dbReference>